<evidence type="ECO:0000256" key="2">
    <source>
        <dbReference type="ARBA" id="ARBA00023315"/>
    </source>
</evidence>
<dbReference type="AlphaFoldDB" id="A0A266Q1X0"/>
<keyword evidence="6" id="KW-1185">Reference proteome</keyword>
<evidence type="ECO:0000259" key="4">
    <source>
        <dbReference type="PROSITE" id="PS51186"/>
    </source>
</evidence>
<protein>
    <submittedName>
        <fullName evidence="5">GNAT family N-acetyltransferase</fullName>
    </submittedName>
</protein>
<dbReference type="Proteomes" id="UP000216101">
    <property type="component" value="Unassembled WGS sequence"/>
</dbReference>
<reference evidence="6" key="1">
    <citation type="submission" date="2017-05" db="EMBL/GenBank/DDBJ databases">
        <authorList>
            <person name="Barney B.M."/>
        </authorList>
    </citation>
    <scope>NUCLEOTIDE SEQUENCE [LARGE SCALE GENOMIC DNA]</scope>
    <source>
        <strain evidence="6">PSBB022</strain>
    </source>
</reference>
<keyword evidence="2" id="KW-0012">Acyltransferase</keyword>
<sequence length="163" mass="18351">MLELRKFETKDEDLLVSYLNDAAQTHFLSARIPQPYTHEAAHWWVETGSKIGIVYAIVNHGIFVGTISAIRGEFEKQKTAEIGYWVAKPYWGQGIASEALQKFTSLLFETTDLIRLYASVMEGNAASAAVLQKSGYKLDAVLQKAIYKNGSVFNELHYCKVRD</sequence>
<evidence type="ECO:0000313" key="5">
    <source>
        <dbReference type="EMBL" id="OZY83858.1"/>
    </source>
</evidence>
<dbReference type="SUPFAM" id="SSF55729">
    <property type="entry name" value="Acyl-CoA N-acyltransferases (Nat)"/>
    <property type="match status" value="1"/>
</dbReference>
<dbReference type="CDD" id="cd04301">
    <property type="entry name" value="NAT_SF"/>
    <property type="match status" value="1"/>
</dbReference>
<dbReference type="GO" id="GO:0016747">
    <property type="term" value="F:acyltransferase activity, transferring groups other than amino-acyl groups"/>
    <property type="evidence" value="ECO:0007669"/>
    <property type="project" value="InterPro"/>
</dbReference>
<dbReference type="RefSeq" id="WP_094986133.1">
    <property type="nucleotide sequence ID" value="NZ_NHNI01000003.1"/>
</dbReference>
<organism evidence="5 6">
    <name type="scientific">Cellvibrio mixtus</name>
    <dbReference type="NCBI Taxonomy" id="39650"/>
    <lineage>
        <taxon>Bacteria</taxon>
        <taxon>Pseudomonadati</taxon>
        <taxon>Pseudomonadota</taxon>
        <taxon>Gammaproteobacteria</taxon>
        <taxon>Cellvibrionales</taxon>
        <taxon>Cellvibrionaceae</taxon>
        <taxon>Cellvibrio</taxon>
    </lineage>
</organism>
<evidence type="ECO:0000313" key="6">
    <source>
        <dbReference type="Proteomes" id="UP000216101"/>
    </source>
</evidence>
<dbReference type="PROSITE" id="PS51186">
    <property type="entry name" value="GNAT"/>
    <property type="match status" value="1"/>
</dbReference>
<dbReference type="PANTHER" id="PTHR43792:SF8">
    <property type="entry name" value="[RIBOSOMAL PROTEIN US5]-ALANINE N-ACETYLTRANSFERASE"/>
    <property type="match status" value="1"/>
</dbReference>
<dbReference type="Gene3D" id="3.40.630.30">
    <property type="match status" value="1"/>
</dbReference>
<dbReference type="InterPro" id="IPR000182">
    <property type="entry name" value="GNAT_dom"/>
</dbReference>
<gene>
    <name evidence="5" type="ORF">CBP51_18755</name>
</gene>
<dbReference type="InterPro" id="IPR051531">
    <property type="entry name" value="N-acetyltransferase"/>
</dbReference>
<evidence type="ECO:0000256" key="1">
    <source>
        <dbReference type="ARBA" id="ARBA00022679"/>
    </source>
</evidence>
<evidence type="ECO:0000256" key="3">
    <source>
        <dbReference type="ARBA" id="ARBA00038502"/>
    </source>
</evidence>
<proteinExistence type="inferred from homology"/>
<accession>A0A266Q1X0</accession>
<dbReference type="Pfam" id="PF13302">
    <property type="entry name" value="Acetyltransf_3"/>
    <property type="match status" value="1"/>
</dbReference>
<dbReference type="PANTHER" id="PTHR43792">
    <property type="entry name" value="GNAT FAMILY, PUTATIVE (AFU_ORTHOLOGUE AFUA_3G00765)-RELATED-RELATED"/>
    <property type="match status" value="1"/>
</dbReference>
<name>A0A266Q1X0_9GAMM</name>
<comment type="similarity">
    <text evidence="3">Belongs to the acetyltransferase family. RimJ subfamily.</text>
</comment>
<dbReference type="InterPro" id="IPR016181">
    <property type="entry name" value="Acyl_CoA_acyltransferase"/>
</dbReference>
<keyword evidence="1 5" id="KW-0808">Transferase</keyword>
<dbReference type="EMBL" id="NHNI01000003">
    <property type="protein sequence ID" value="OZY83858.1"/>
    <property type="molecule type" value="Genomic_DNA"/>
</dbReference>
<comment type="caution">
    <text evidence="5">The sequence shown here is derived from an EMBL/GenBank/DDBJ whole genome shotgun (WGS) entry which is preliminary data.</text>
</comment>
<feature type="domain" description="N-acetyltransferase" evidence="4">
    <location>
        <begin position="2"/>
        <end position="163"/>
    </location>
</feature>